<dbReference type="HOGENOM" id="CLU_000445_11_28_3"/>
<dbReference type="PROSITE" id="PS50887">
    <property type="entry name" value="GGDEF"/>
    <property type="match status" value="1"/>
</dbReference>
<dbReference type="SUPFAM" id="SSF55785">
    <property type="entry name" value="PYP-like sensor domain (PAS domain)"/>
    <property type="match status" value="1"/>
</dbReference>
<dbReference type="SMART" id="SM00448">
    <property type="entry name" value="REC"/>
    <property type="match status" value="1"/>
</dbReference>
<dbReference type="InterPro" id="IPR043128">
    <property type="entry name" value="Rev_trsase/Diguanyl_cyclase"/>
</dbReference>
<dbReference type="Pfam" id="PF08448">
    <property type="entry name" value="PAS_4"/>
    <property type="match status" value="1"/>
</dbReference>
<evidence type="ECO:0000256" key="2">
    <source>
        <dbReference type="SAM" id="Coils"/>
    </source>
</evidence>
<protein>
    <submittedName>
        <fullName evidence="5">Response regulator receiver modulated diguanylate cyclase</fullName>
    </submittedName>
</protein>
<dbReference type="NCBIfam" id="TIGR00254">
    <property type="entry name" value="GGDEF"/>
    <property type="match status" value="1"/>
</dbReference>
<name>E0U5V4_GLOV7</name>
<dbReference type="InterPro" id="IPR001789">
    <property type="entry name" value="Sig_transdc_resp-reg_receiver"/>
</dbReference>
<feature type="modified residue" description="4-aspartylphosphate" evidence="1">
    <location>
        <position position="61"/>
    </location>
</feature>
<dbReference type="InterPro" id="IPR000160">
    <property type="entry name" value="GGDEF_dom"/>
</dbReference>
<dbReference type="InterPro" id="IPR000014">
    <property type="entry name" value="PAS"/>
</dbReference>
<dbReference type="InterPro" id="IPR011006">
    <property type="entry name" value="CheY-like_superfamily"/>
</dbReference>
<dbReference type="PROSITE" id="PS50110">
    <property type="entry name" value="RESPONSE_REGULATORY"/>
    <property type="match status" value="1"/>
</dbReference>
<accession>E0U5V4</accession>
<dbReference type="FunFam" id="3.30.70.270:FF:000001">
    <property type="entry name" value="Diguanylate cyclase domain protein"/>
    <property type="match status" value="1"/>
</dbReference>
<dbReference type="CDD" id="cd19920">
    <property type="entry name" value="REC_PA4781-like"/>
    <property type="match status" value="1"/>
</dbReference>
<dbReference type="PANTHER" id="PTHR45138:SF9">
    <property type="entry name" value="DIGUANYLATE CYCLASE DGCM-RELATED"/>
    <property type="match status" value="1"/>
</dbReference>
<feature type="domain" description="GGDEF" evidence="4">
    <location>
        <begin position="327"/>
        <end position="464"/>
    </location>
</feature>
<dbReference type="CDD" id="cd00130">
    <property type="entry name" value="PAS"/>
    <property type="match status" value="1"/>
</dbReference>
<dbReference type="Gene3D" id="3.30.450.20">
    <property type="entry name" value="PAS domain"/>
    <property type="match status" value="1"/>
</dbReference>
<evidence type="ECO:0000259" key="3">
    <source>
        <dbReference type="PROSITE" id="PS50110"/>
    </source>
</evidence>
<dbReference type="RefSeq" id="WP_013324013.1">
    <property type="nucleotide sequence ID" value="NC_014501.1"/>
</dbReference>
<dbReference type="AlphaFoldDB" id="E0U5V4"/>
<keyword evidence="1" id="KW-0597">Phosphoprotein</keyword>
<organism evidence="5 6">
    <name type="scientific">Gloeothece verrucosa (strain PCC 7822)</name>
    <name type="common">Cyanothece sp. (strain PCC 7822)</name>
    <dbReference type="NCBI Taxonomy" id="497965"/>
    <lineage>
        <taxon>Bacteria</taxon>
        <taxon>Bacillati</taxon>
        <taxon>Cyanobacteriota</taxon>
        <taxon>Cyanophyceae</taxon>
        <taxon>Oscillatoriophycideae</taxon>
        <taxon>Chroococcales</taxon>
        <taxon>Aphanothecaceae</taxon>
        <taxon>Gloeothece</taxon>
        <taxon>Gloeothece verrucosa</taxon>
    </lineage>
</organism>
<evidence type="ECO:0000256" key="1">
    <source>
        <dbReference type="PROSITE-ProRule" id="PRU00169"/>
    </source>
</evidence>
<dbReference type="EMBL" id="CP002198">
    <property type="protein sequence ID" value="ADN15945.1"/>
    <property type="molecule type" value="Genomic_DNA"/>
</dbReference>
<dbReference type="CDD" id="cd01949">
    <property type="entry name" value="GGDEF"/>
    <property type="match status" value="1"/>
</dbReference>
<reference evidence="6" key="1">
    <citation type="journal article" date="2011" name="MBio">
        <title>Novel metabolic attributes of the genus Cyanothece, comprising a group of unicellular nitrogen-fixing Cyanobacteria.</title>
        <authorList>
            <person name="Bandyopadhyay A."/>
            <person name="Elvitigala T."/>
            <person name="Welsh E."/>
            <person name="Stockel J."/>
            <person name="Liberton M."/>
            <person name="Min H."/>
            <person name="Sherman L.A."/>
            <person name="Pakrasi H.B."/>
        </authorList>
    </citation>
    <scope>NUCLEOTIDE SEQUENCE [LARGE SCALE GENOMIC DNA]</scope>
    <source>
        <strain evidence="6">PCC 7822</strain>
    </source>
</reference>
<dbReference type="GO" id="GO:1902201">
    <property type="term" value="P:negative regulation of bacterial-type flagellum-dependent cell motility"/>
    <property type="evidence" value="ECO:0007669"/>
    <property type="project" value="TreeGrafter"/>
</dbReference>
<dbReference type="SUPFAM" id="SSF55073">
    <property type="entry name" value="Nucleotide cyclase"/>
    <property type="match status" value="1"/>
</dbReference>
<dbReference type="Pfam" id="PF00072">
    <property type="entry name" value="Response_reg"/>
    <property type="match status" value="1"/>
</dbReference>
<dbReference type="InterPro" id="IPR013656">
    <property type="entry name" value="PAS_4"/>
</dbReference>
<dbReference type="SUPFAM" id="SSF52172">
    <property type="entry name" value="CheY-like"/>
    <property type="match status" value="1"/>
</dbReference>
<dbReference type="PANTHER" id="PTHR45138">
    <property type="entry name" value="REGULATORY COMPONENTS OF SENSORY TRANSDUCTION SYSTEM"/>
    <property type="match status" value="1"/>
</dbReference>
<dbReference type="Gene3D" id="3.30.70.270">
    <property type="match status" value="1"/>
</dbReference>
<keyword evidence="6" id="KW-1185">Reference proteome</keyword>
<keyword evidence="2" id="KW-0175">Coiled coil</keyword>
<dbReference type="GO" id="GO:0052621">
    <property type="term" value="F:diguanylate cyclase activity"/>
    <property type="evidence" value="ECO:0007669"/>
    <property type="project" value="TreeGrafter"/>
</dbReference>
<feature type="coiled-coil region" evidence="2">
    <location>
        <begin position="130"/>
        <end position="164"/>
    </location>
</feature>
<dbReference type="Gene3D" id="3.40.50.2300">
    <property type="match status" value="1"/>
</dbReference>
<dbReference type="Pfam" id="PF00990">
    <property type="entry name" value="GGDEF"/>
    <property type="match status" value="1"/>
</dbReference>
<evidence type="ECO:0000259" key="4">
    <source>
        <dbReference type="PROSITE" id="PS50887"/>
    </source>
</evidence>
<dbReference type="InterPro" id="IPR035965">
    <property type="entry name" value="PAS-like_dom_sf"/>
</dbReference>
<dbReference type="KEGG" id="cyj:Cyan7822_4020"/>
<dbReference type="OrthoDB" id="9115at2"/>
<feature type="domain" description="Response regulatory" evidence="3">
    <location>
        <begin position="12"/>
        <end position="128"/>
    </location>
</feature>
<dbReference type="STRING" id="497965.Cyan7822_4020"/>
<dbReference type="Proteomes" id="UP000008206">
    <property type="component" value="Chromosome"/>
</dbReference>
<evidence type="ECO:0000313" key="5">
    <source>
        <dbReference type="EMBL" id="ADN15945.1"/>
    </source>
</evidence>
<dbReference type="InterPro" id="IPR050469">
    <property type="entry name" value="Diguanylate_Cyclase"/>
</dbReference>
<dbReference type="GO" id="GO:0000160">
    <property type="term" value="P:phosphorelay signal transduction system"/>
    <property type="evidence" value="ECO:0007669"/>
    <property type="project" value="InterPro"/>
</dbReference>
<dbReference type="SMART" id="SM00267">
    <property type="entry name" value="GGDEF"/>
    <property type="match status" value="1"/>
</dbReference>
<dbReference type="GO" id="GO:0005886">
    <property type="term" value="C:plasma membrane"/>
    <property type="evidence" value="ECO:0007669"/>
    <property type="project" value="TreeGrafter"/>
</dbReference>
<sequence length="472" mass="53910">MNPPDETDQSENILIVDDQANNLRILSEILAKKGYKIRKAINANSALKAVYSTLPDLILLDIRMPEMDGYQFCERIKADAQTSEIPIIFLSALDEVFSKVKAFQVGGVDYITKPFQEAELMARIENQLIIQRQKKQLQAEIKKRQEKELELQAEIEKRKETEEILYQSRALINSVLNSSMDGIAALQSIRDQAGAIIDFRCLLVNPVMTRMLRYKKEKLIGKIMLKIFLQNLDAKLFNNFVEVVKTGKPLEKDFFYKKENDERWYHFIALKLGDGFSITVRDITQRKLMELELQRLARVDGLTGVANRLCFDETLAKEWQRCRREQEPLSLILCDVDYFKKYNDTYGHLKGDECLIEIAKAISRAVKRPTDLVARYGGEEFVIILGNTATEGAITVAKVIQEKVQQLKIPHQTAKDKNYITLSIGVASVIPYPKLSPKILIASADRALYEAKEQGRDCLIIGNCLLENITLQ</sequence>
<evidence type="ECO:0000313" key="6">
    <source>
        <dbReference type="Proteomes" id="UP000008206"/>
    </source>
</evidence>
<dbReference type="GO" id="GO:0043709">
    <property type="term" value="P:cell adhesion involved in single-species biofilm formation"/>
    <property type="evidence" value="ECO:0007669"/>
    <property type="project" value="TreeGrafter"/>
</dbReference>
<gene>
    <name evidence="5" type="ordered locus">Cyan7822_4020</name>
</gene>
<dbReference type="InterPro" id="IPR029787">
    <property type="entry name" value="Nucleotide_cyclase"/>
</dbReference>
<dbReference type="eggNOG" id="COG3706">
    <property type="taxonomic scope" value="Bacteria"/>
</dbReference>
<proteinExistence type="predicted"/>